<accession>A0A8C7BEQ8</accession>
<keyword evidence="8" id="KW-0687">Ribonucleoprotein</keyword>
<feature type="coiled-coil region" evidence="14">
    <location>
        <begin position="1"/>
        <end position="105"/>
    </location>
</feature>
<evidence type="ECO:0000256" key="14">
    <source>
        <dbReference type="SAM" id="Coils"/>
    </source>
</evidence>
<evidence type="ECO:0000256" key="10">
    <source>
        <dbReference type="ARBA" id="ARBA00030700"/>
    </source>
</evidence>
<proteinExistence type="inferred from homology"/>
<protein>
    <recommendedName>
        <fullName evidence="11">Large ribosomal subunit protein mL64</fullName>
    </recommendedName>
    <alternativeName>
        <fullName evidence="10">39S ribosomal protein L59, mitochondrial</fullName>
    </alternativeName>
    <alternativeName>
        <fullName evidence="12">Growth arrest and DNA damage-inducible proteins-interacting protein 1</fullName>
    </alternativeName>
</protein>
<dbReference type="Pfam" id="PF10147">
    <property type="entry name" value="CR6_interact"/>
    <property type="match status" value="1"/>
</dbReference>
<keyword evidence="4" id="KW-0689">Ribosomal protein</keyword>
<comment type="subcellular location">
    <subcellularLocation>
        <location evidence="2">Mitochondrion</location>
    </subcellularLocation>
    <subcellularLocation>
        <location evidence="1">Nucleus</location>
    </subcellularLocation>
</comment>
<keyword evidence="6" id="KW-0496">Mitochondrion</keyword>
<dbReference type="Ensembl" id="ENSNVIT00000020775.1">
    <property type="protein sequence ID" value="ENSNVIP00000017815.1"/>
    <property type="gene ID" value="ENSNVIG00000013954.1"/>
</dbReference>
<evidence type="ECO:0000256" key="3">
    <source>
        <dbReference type="ARBA" id="ARBA00005421"/>
    </source>
</evidence>
<dbReference type="InterPro" id="IPR043035">
    <property type="entry name" value="Ribosomal_mL64_sf"/>
</dbReference>
<evidence type="ECO:0000256" key="9">
    <source>
        <dbReference type="ARBA" id="ARBA00023306"/>
    </source>
</evidence>
<dbReference type="GeneTree" id="ENSGT00390000013719"/>
<dbReference type="GO" id="GO:0005840">
    <property type="term" value="C:ribosome"/>
    <property type="evidence" value="ECO:0007669"/>
    <property type="project" value="UniProtKB-KW"/>
</dbReference>
<comment type="function">
    <text evidence="13">Acts as a negative regulator of G1 to S cell cycle phase progression by inhibiting cyclin-dependent kinases. Inhibitory effects are additive with GADD45 proteins but also occur in the absence of GADD45 proteins. Acts as a repressor of the orphan nuclear receptor NR4A1 by inhibiting AB domain-mediated transcriptional activity. May be involved in the hormone-mediated regulation of NR4A1 transcriptional activity. May play a role in mitochondrial protein synthesis.</text>
</comment>
<evidence type="ECO:0000256" key="8">
    <source>
        <dbReference type="ARBA" id="ARBA00023274"/>
    </source>
</evidence>
<evidence type="ECO:0000313" key="16">
    <source>
        <dbReference type="Proteomes" id="UP000694425"/>
    </source>
</evidence>
<dbReference type="GO" id="GO:1990904">
    <property type="term" value="C:ribonucleoprotein complex"/>
    <property type="evidence" value="ECO:0007669"/>
    <property type="project" value="UniProtKB-KW"/>
</dbReference>
<dbReference type="PANTHER" id="PTHR31761">
    <property type="entry name" value="GROWTH ARREST AND DNA DAMAGE-INDUCIBLE PROTEINS-INTERACTING PROTEIN 1 GADD45GIP1"/>
    <property type="match status" value="1"/>
</dbReference>
<dbReference type="InterPro" id="IPR018472">
    <property type="entry name" value="Ribosomal_mL64"/>
</dbReference>
<evidence type="ECO:0000256" key="13">
    <source>
        <dbReference type="ARBA" id="ARBA00060144"/>
    </source>
</evidence>
<evidence type="ECO:0000256" key="11">
    <source>
        <dbReference type="ARBA" id="ARBA00035184"/>
    </source>
</evidence>
<evidence type="ECO:0000256" key="6">
    <source>
        <dbReference type="ARBA" id="ARBA00023128"/>
    </source>
</evidence>
<dbReference type="GO" id="GO:0005739">
    <property type="term" value="C:mitochondrion"/>
    <property type="evidence" value="ECO:0007669"/>
    <property type="project" value="UniProtKB-SubCell"/>
</dbReference>
<dbReference type="AlphaFoldDB" id="A0A8C7BEQ8"/>
<dbReference type="PANTHER" id="PTHR31761:SF1">
    <property type="entry name" value="LARGE RIBOSOMAL SUBUNIT PROTEIN ML64"/>
    <property type="match status" value="1"/>
</dbReference>
<dbReference type="GO" id="GO:0005634">
    <property type="term" value="C:nucleus"/>
    <property type="evidence" value="ECO:0007669"/>
    <property type="project" value="UniProtKB-SubCell"/>
</dbReference>
<evidence type="ECO:0000256" key="4">
    <source>
        <dbReference type="ARBA" id="ARBA00022980"/>
    </source>
</evidence>
<evidence type="ECO:0000256" key="2">
    <source>
        <dbReference type="ARBA" id="ARBA00004173"/>
    </source>
</evidence>
<name>A0A8C7BEQ8_NEOVI</name>
<dbReference type="Gene3D" id="6.10.280.120">
    <property type="entry name" value="Growth arrest and DNA-damage-inducible proteins-interacting protein 1"/>
    <property type="match status" value="1"/>
</dbReference>
<keyword evidence="9" id="KW-0131">Cell cycle</keyword>
<comment type="similarity">
    <text evidence="3">Belongs to the mitochondrion-specific ribosomal protein mL64 family.</text>
</comment>
<evidence type="ECO:0000256" key="12">
    <source>
        <dbReference type="ARBA" id="ARBA00035485"/>
    </source>
</evidence>
<keyword evidence="7" id="KW-0539">Nucleus</keyword>
<evidence type="ECO:0000256" key="7">
    <source>
        <dbReference type="ARBA" id="ARBA00023242"/>
    </source>
</evidence>
<organism evidence="15 16">
    <name type="scientific">Neovison vison</name>
    <name type="common">American mink</name>
    <name type="synonym">Mustela vison</name>
    <dbReference type="NCBI Taxonomy" id="452646"/>
    <lineage>
        <taxon>Eukaryota</taxon>
        <taxon>Metazoa</taxon>
        <taxon>Chordata</taxon>
        <taxon>Craniata</taxon>
        <taxon>Vertebrata</taxon>
        <taxon>Euteleostomi</taxon>
        <taxon>Mammalia</taxon>
        <taxon>Eutheria</taxon>
        <taxon>Laurasiatheria</taxon>
        <taxon>Carnivora</taxon>
        <taxon>Caniformia</taxon>
        <taxon>Musteloidea</taxon>
        <taxon>Mustelidae</taxon>
        <taxon>Mustelinae</taxon>
        <taxon>Neogale</taxon>
    </lineage>
</organism>
<reference evidence="15" key="2">
    <citation type="submission" date="2025-09" db="UniProtKB">
        <authorList>
            <consortium name="Ensembl"/>
        </authorList>
    </citation>
    <scope>IDENTIFICATION</scope>
</reference>
<reference evidence="15" key="1">
    <citation type="submission" date="2025-08" db="UniProtKB">
        <authorList>
            <consortium name="Ensembl"/>
        </authorList>
    </citation>
    <scope>IDENTIFICATION</scope>
</reference>
<keyword evidence="16" id="KW-1185">Reference proteome</keyword>
<evidence type="ECO:0000313" key="15">
    <source>
        <dbReference type="Ensembl" id="ENSNVIP00000017815.1"/>
    </source>
</evidence>
<evidence type="ECO:0000256" key="1">
    <source>
        <dbReference type="ARBA" id="ARBA00004123"/>
    </source>
</evidence>
<evidence type="ECO:0000256" key="5">
    <source>
        <dbReference type="ARBA" id="ARBA00023054"/>
    </source>
</evidence>
<sequence>MQELLQVQQLAEEQKRQSRKQLIAERMAKLPQMIENWRRQQQEHREKEQAYKERQARLQVEAQDRLGYHVHPRSAPFQMLLQDLEKQQRKRLKEEKQRRRRHELQTTSTGICWVWRLQAGLCARDRDA</sequence>
<keyword evidence="5 14" id="KW-0175">Coiled coil</keyword>
<dbReference type="Proteomes" id="UP000694425">
    <property type="component" value="Unplaced"/>
</dbReference>